<reference evidence="5" key="1">
    <citation type="journal article" date="2023" name="Commun. Biol.">
        <title>Genome analysis of Parmales, the sister group of diatoms, reveals the evolutionary specialization of diatoms from phago-mixotrophs to photoautotrophs.</title>
        <authorList>
            <person name="Ban H."/>
            <person name="Sato S."/>
            <person name="Yoshikawa S."/>
            <person name="Yamada K."/>
            <person name="Nakamura Y."/>
            <person name="Ichinomiya M."/>
            <person name="Sato N."/>
            <person name="Blanc-Mathieu R."/>
            <person name="Endo H."/>
            <person name="Kuwata A."/>
            <person name="Ogata H."/>
        </authorList>
    </citation>
    <scope>NUCLEOTIDE SEQUENCE [LARGE SCALE GENOMIC DNA]</scope>
</reference>
<keyword evidence="2" id="KW-0489">Methyltransferase</keyword>
<dbReference type="InterPro" id="IPR029063">
    <property type="entry name" value="SAM-dependent_MTases_sf"/>
</dbReference>
<evidence type="ECO:0000256" key="2">
    <source>
        <dbReference type="ARBA" id="ARBA00022603"/>
    </source>
</evidence>
<dbReference type="InterPro" id="IPR007213">
    <property type="entry name" value="Ppm1/Ppm2/Tcmp"/>
</dbReference>
<dbReference type="PANTHER" id="PTHR43619:SF2">
    <property type="entry name" value="S-ADENOSYL-L-METHIONINE-DEPENDENT METHYLTRANSFERASES SUPERFAMILY PROTEIN"/>
    <property type="match status" value="1"/>
</dbReference>
<dbReference type="PANTHER" id="PTHR43619">
    <property type="entry name" value="S-ADENOSYL-L-METHIONINE-DEPENDENT METHYLTRANSFERASE YKTD-RELATED"/>
    <property type="match status" value="1"/>
</dbReference>
<dbReference type="AlphaFoldDB" id="A0A9W7L4A7"/>
<evidence type="ECO:0000256" key="3">
    <source>
        <dbReference type="ARBA" id="ARBA00022679"/>
    </source>
</evidence>
<sequence length="298" mass="33172">MLDFSMYKNTAAGVAKIRFTELQAKNPIVEDKFSSPFVLGSSIIRITGHRLQYFGFEALVPGLFDGVVARTKIIDETVLKAVKDGATQYVILGAGYDTRGHRLDLPANVKVFEVDQPDIQAFKVKKVSKLELPNKENITYVPVDFNTQSLETELQKAEGFDPNAKTVVTLEGVSYYIPRESCQNTISTISTIVGTGSTFFLSYADKNCEVNPSAVCSPENSKGPGSLKRLMRAVKMMGEPWVNFFEQAELPAFFKSNGFTLSSDSSLLELNQKYFAPKGREIPAKRLMYWERFAVAVK</sequence>
<dbReference type="SUPFAM" id="SSF53335">
    <property type="entry name" value="S-adenosyl-L-methionine-dependent methyltransferases"/>
    <property type="match status" value="1"/>
</dbReference>
<dbReference type="NCBIfam" id="TIGR00027">
    <property type="entry name" value="mthyl_TIGR00027"/>
    <property type="match status" value="1"/>
</dbReference>
<gene>
    <name evidence="4" type="ORF">TrCOL_g7063</name>
</gene>
<accession>A0A9W7L4A7</accession>
<dbReference type="InterPro" id="IPR011610">
    <property type="entry name" value="SAM_mthyl_Trfase_ML2640-like"/>
</dbReference>
<evidence type="ECO:0000313" key="4">
    <source>
        <dbReference type="EMBL" id="GMI28441.1"/>
    </source>
</evidence>
<name>A0A9W7L4A7_9STRA</name>
<proteinExistence type="inferred from homology"/>
<comment type="caution">
    <text evidence="4">The sequence shown here is derived from an EMBL/GenBank/DDBJ whole genome shotgun (WGS) entry which is preliminary data.</text>
</comment>
<keyword evidence="5" id="KW-1185">Reference proteome</keyword>
<evidence type="ECO:0008006" key="6">
    <source>
        <dbReference type="Google" id="ProtNLM"/>
    </source>
</evidence>
<dbReference type="Gene3D" id="3.40.50.150">
    <property type="entry name" value="Vaccinia Virus protein VP39"/>
    <property type="match status" value="1"/>
</dbReference>
<dbReference type="EMBL" id="BRYA01000662">
    <property type="protein sequence ID" value="GMI28441.1"/>
    <property type="molecule type" value="Genomic_DNA"/>
</dbReference>
<protein>
    <recommendedName>
        <fullName evidence="6">S-adenosyl-L-methionine-dependent methyltransferase</fullName>
    </recommendedName>
</protein>
<comment type="similarity">
    <text evidence="1">Belongs to the UPF0677 family.</text>
</comment>
<dbReference type="Proteomes" id="UP001165065">
    <property type="component" value="Unassembled WGS sequence"/>
</dbReference>
<evidence type="ECO:0000313" key="5">
    <source>
        <dbReference type="Proteomes" id="UP001165065"/>
    </source>
</evidence>
<dbReference type="GO" id="GO:0008168">
    <property type="term" value="F:methyltransferase activity"/>
    <property type="evidence" value="ECO:0007669"/>
    <property type="project" value="UniProtKB-KW"/>
</dbReference>
<dbReference type="Pfam" id="PF04072">
    <property type="entry name" value="LCM"/>
    <property type="match status" value="1"/>
</dbReference>
<dbReference type="OrthoDB" id="203237at2759"/>
<evidence type="ECO:0000256" key="1">
    <source>
        <dbReference type="ARBA" id="ARBA00008138"/>
    </source>
</evidence>
<dbReference type="GO" id="GO:0032259">
    <property type="term" value="P:methylation"/>
    <property type="evidence" value="ECO:0007669"/>
    <property type="project" value="UniProtKB-KW"/>
</dbReference>
<keyword evidence="3" id="KW-0808">Transferase</keyword>
<organism evidence="4 5">
    <name type="scientific">Triparma columacea</name>
    <dbReference type="NCBI Taxonomy" id="722753"/>
    <lineage>
        <taxon>Eukaryota</taxon>
        <taxon>Sar</taxon>
        <taxon>Stramenopiles</taxon>
        <taxon>Ochrophyta</taxon>
        <taxon>Bolidophyceae</taxon>
        <taxon>Parmales</taxon>
        <taxon>Triparmaceae</taxon>
        <taxon>Triparma</taxon>
    </lineage>
</organism>